<name>A0A291GF67_9RHOB</name>
<dbReference type="AlphaFoldDB" id="A0A291GF67"/>
<proteinExistence type="predicted"/>
<reference evidence="3 4" key="1">
    <citation type="submission" date="2017-06" db="EMBL/GenBank/DDBJ databases">
        <title>Celeribacter sp. TSPH2 complete genome sequence.</title>
        <authorList>
            <person name="Woo J.-H."/>
            <person name="Kim H.-S."/>
        </authorList>
    </citation>
    <scope>NUCLEOTIDE SEQUENCE [LARGE SCALE GENOMIC DNA]</scope>
    <source>
        <strain evidence="3 4">TSPH2</strain>
    </source>
</reference>
<feature type="coiled-coil region" evidence="1">
    <location>
        <begin position="138"/>
        <end position="188"/>
    </location>
</feature>
<evidence type="ECO:0000313" key="3">
    <source>
        <dbReference type="EMBL" id="ATG48827.1"/>
    </source>
</evidence>
<accession>A0A291GF67</accession>
<dbReference type="KEGG" id="ceh:CEW89_15375"/>
<feature type="domain" description="Recombinase zinc beta ribbon" evidence="2">
    <location>
        <begin position="49"/>
        <end position="105"/>
    </location>
</feature>
<dbReference type="STRING" id="1758178.GCA_001550095_03044"/>
<evidence type="ECO:0000259" key="2">
    <source>
        <dbReference type="Pfam" id="PF13408"/>
    </source>
</evidence>
<keyword evidence="4" id="KW-1185">Reference proteome</keyword>
<gene>
    <name evidence="3" type="ORF">CEW89_15375</name>
</gene>
<dbReference type="InterPro" id="IPR025827">
    <property type="entry name" value="Zn_ribbon_recom_dom"/>
</dbReference>
<organism evidence="3 4">
    <name type="scientific">Celeribacter ethanolicus</name>
    <dbReference type="NCBI Taxonomy" id="1758178"/>
    <lineage>
        <taxon>Bacteria</taxon>
        <taxon>Pseudomonadati</taxon>
        <taxon>Pseudomonadota</taxon>
        <taxon>Alphaproteobacteria</taxon>
        <taxon>Rhodobacterales</taxon>
        <taxon>Roseobacteraceae</taxon>
        <taxon>Celeribacter</taxon>
    </lineage>
</organism>
<dbReference type="OrthoDB" id="7277848at2"/>
<evidence type="ECO:0000256" key="1">
    <source>
        <dbReference type="SAM" id="Coils"/>
    </source>
</evidence>
<keyword evidence="1" id="KW-0175">Coiled coil</keyword>
<dbReference type="Pfam" id="PF13408">
    <property type="entry name" value="Zn_ribbon_recom"/>
    <property type="match status" value="1"/>
</dbReference>
<dbReference type="RefSeq" id="WP_096806482.1">
    <property type="nucleotide sequence ID" value="NZ_CP022196.1"/>
</dbReference>
<evidence type="ECO:0000313" key="4">
    <source>
        <dbReference type="Proteomes" id="UP000217935"/>
    </source>
</evidence>
<dbReference type="EMBL" id="CP022196">
    <property type="protein sequence ID" value="ATG48827.1"/>
    <property type="molecule type" value="Genomic_DNA"/>
</dbReference>
<dbReference type="Proteomes" id="UP000217935">
    <property type="component" value="Chromosome"/>
</dbReference>
<sequence>MVDTPSWGISLCQGFHEPLISYETYCQIQDRLNGKPTAPMRVDIDETFPLRRFLLCEDCGKPMTACFSTSQTGAKHPYYWCKTKGCPSHRKSIRRAKVEEDFEAFLGTLQPTKGFFDLLQRMVSDAWAARSALENMSREDAKRQLVKLNGQIANLVERIMDSNQPAVIAAYEKKISALEQEKLVMKERIQTAGRKNTQRDVLRTRPRIFIKPTKDLAGGEFCVEADRLKIGLFGANYLFPRERYSNSKNYLTIQGFRGVSGGKM</sequence>
<protein>
    <recommendedName>
        <fullName evidence="2">Recombinase zinc beta ribbon domain-containing protein</fullName>
    </recommendedName>
</protein>